<feature type="region of interest" description="Disordered" evidence="8">
    <location>
        <begin position="143"/>
        <end position="179"/>
    </location>
</feature>
<keyword evidence="5" id="KW-0560">Oxidoreductase</keyword>
<protein>
    <recommendedName>
        <fullName evidence="9">Fe2OG dioxygenase domain-containing protein</fullName>
    </recommendedName>
</protein>
<proteinExistence type="predicted"/>
<evidence type="ECO:0000256" key="3">
    <source>
        <dbReference type="ARBA" id="ARBA00022896"/>
    </source>
</evidence>
<reference evidence="10" key="1">
    <citation type="submission" date="2021-01" db="EMBL/GenBank/DDBJ databases">
        <authorList>
            <person name="Corre E."/>
            <person name="Pelletier E."/>
            <person name="Niang G."/>
            <person name="Scheremetjew M."/>
            <person name="Finn R."/>
            <person name="Kale V."/>
            <person name="Holt S."/>
            <person name="Cochrane G."/>
            <person name="Meng A."/>
            <person name="Brown T."/>
            <person name="Cohen L."/>
        </authorList>
    </citation>
    <scope>NUCLEOTIDE SEQUENCE</scope>
    <source>
        <strain evidence="10">GSO104</strain>
    </source>
</reference>
<feature type="region of interest" description="Disordered" evidence="8">
    <location>
        <begin position="91"/>
        <end position="115"/>
    </location>
</feature>
<dbReference type="GO" id="GO:0031418">
    <property type="term" value="F:L-ascorbic acid binding"/>
    <property type="evidence" value="ECO:0007669"/>
    <property type="project" value="UniProtKB-KW"/>
</dbReference>
<evidence type="ECO:0000256" key="4">
    <source>
        <dbReference type="ARBA" id="ARBA00022964"/>
    </source>
</evidence>
<comment type="cofactor">
    <cofactor evidence="1">
        <name>L-ascorbate</name>
        <dbReference type="ChEBI" id="CHEBI:38290"/>
    </cofactor>
</comment>
<feature type="compositionally biased region" description="Polar residues" evidence="8">
    <location>
        <begin position="151"/>
        <end position="171"/>
    </location>
</feature>
<dbReference type="PROSITE" id="PS51471">
    <property type="entry name" value="FE2OG_OXY"/>
    <property type="match status" value="1"/>
</dbReference>
<dbReference type="PANTHER" id="PTHR24014:SF4">
    <property type="entry name" value="2-OXOGLUTARATE AND IRON-DEPENDENT OXYGENASE DOMAIN-CONTAINING PROTEIN 2"/>
    <property type="match status" value="1"/>
</dbReference>
<dbReference type="AlphaFoldDB" id="A0A6V2D155"/>
<keyword evidence="2" id="KW-0479">Metal-binding</keyword>
<dbReference type="SMART" id="SM00702">
    <property type="entry name" value="P4Hc"/>
    <property type="match status" value="1"/>
</dbReference>
<sequence length="557" mass="62773">MKQRFIPLVLNPAPNKLRPSSIRLSHHTKNKNHPANYRNAVTRRVTRRHILYPSLALVSLLAIRTATIAASSTNYPSSCGDFGIIKSSIARGGSQGKRKMSTETGDYNRTERSEDAETAIEADTNFVIGGGAINEKKRFYSGDDAEGRRNGNGNLSTSQRVVDVNGNNSTGETDDHEAGDEVITKRPSNYDPSNVVSHMLHTFAGLDRYPNYLSRWSMDDIDTLEDSLEEKLREVRQQKKSIQERRERIMHLVQRAVMEMGEGGVSDDDGLLSFLNPPKSWDDVRNNILDPRASEAIFKSKFFAGRGGRRKDKSDHRMPATVDDVLSGNVAVELDMGLLEGWIDQEMFDVYSFPIFSEEFCTKLKILIRTVVKLGEEEEYINLNLGRRPIDLDTIGMGWVNDLLLNLVMRPISNHLFKETESMDDLDWRQGYIAGYSVDPQAKTGTPRHQLVSHTDDSEVTLNICVGDQFEGGLLRFYGLRGTKEEGQLVGEFEPVIGTALIHAGRHLHEVTTVESGDRYAYVVWARSWNGVRAQTCPCCWLNRRKGEECICGKRWN</sequence>
<evidence type="ECO:0000256" key="8">
    <source>
        <dbReference type="SAM" id="MobiDB-lite"/>
    </source>
</evidence>
<keyword evidence="3" id="KW-0847">Vitamin C</keyword>
<dbReference type="GO" id="GO:0005506">
    <property type="term" value="F:iron ion binding"/>
    <property type="evidence" value="ECO:0007669"/>
    <property type="project" value="InterPro"/>
</dbReference>
<evidence type="ECO:0000256" key="1">
    <source>
        <dbReference type="ARBA" id="ARBA00001961"/>
    </source>
</evidence>
<organism evidence="10">
    <name type="scientific">Ditylum brightwellii</name>
    <dbReference type="NCBI Taxonomy" id="49249"/>
    <lineage>
        <taxon>Eukaryota</taxon>
        <taxon>Sar</taxon>
        <taxon>Stramenopiles</taxon>
        <taxon>Ochrophyta</taxon>
        <taxon>Bacillariophyta</taxon>
        <taxon>Mediophyceae</taxon>
        <taxon>Lithodesmiophycidae</taxon>
        <taxon>Lithodesmiales</taxon>
        <taxon>Lithodesmiaceae</taxon>
        <taxon>Ditylum</taxon>
    </lineage>
</organism>
<keyword evidence="7" id="KW-0175">Coiled coil</keyword>
<dbReference type="GO" id="GO:0051213">
    <property type="term" value="F:dioxygenase activity"/>
    <property type="evidence" value="ECO:0007669"/>
    <property type="project" value="UniProtKB-KW"/>
</dbReference>
<dbReference type="InterPro" id="IPR006620">
    <property type="entry name" value="Pro_4_hyd_alph"/>
</dbReference>
<evidence type="ECO:0000256" key="7">
    <source>
        <dbReference type="SAM" id="Coils"/>
    </source>
</evidence>
<keyword evidence="4" id="KW-0223">Dioxygenase</keyword>
<accession>A0A6V2D155</accession>
<evidence type="ECO:0000256" key="2">
    <source>
        <dbReference type="ARBA" id="ARBA00022723"/>
    </source>
</evidence>
<evidence type="ECO:0000313" key="10">
    <source>
        <dbReference type="EMBL" id="CAE4596466.1"/>
    </source>
</evidence>
<evidence type="ECO:0000256" key="5">
    <source>
        <dbReference type="ARBA" id="ARBA00023002"/>
    </source>
</evidence>
<gene>
    <name evidence="10" type="ORF">DBRI00130_LOCUS9262</name>
    <name evidence="11" type="ORF">DBRI00130_LOCUS9265</name>
</gene>
<feature type="compositionally biased region" description="Basic and acidic residues" evidence="8">
    <location>
        <begin position="106"/>
        <end position="115"/>
    </location>
</feature>
<feature type="domain" description="Fe2OG dioxygenase" evidence="9">
    <location>
        <begin position="425"/>
        <end position="528"/>
    </location>
</feature>
<name>A0A6V2D155_9STRA</name>
<keyword evidence="6" id="KW-0408">Iron</keyword>
<feature type="coiled-coil region" evidence="7">
    <location>
        <begin position="218"/>
        <end position="252"/>
    </location>
</feature>
<evidence type="ECO:0000256" key="6">
    <source>
        <dbReference type="ARBA" id="ARBA00023004"/>
    </source>
</evidence>
<evidence type="ECO:0000259" key="9">
    <source>
        <dbReference type="PROSITE" id="PS51471"/>
    </source>
</evidence>
<dbReference type="EMBL" id="HBNS01011457">
    <property type="protein sequence ID" value="CAE4596466.1"/>
    <property type="molecule type" value="Transcribed_RNA"/>
</dbReference>
<dbReference type="InterPro" id="IPR005123">
    <property type="entry name" value="Oxoglu/Fe-dep_dioxygenase_dom"/>
</dbReference>
<dbReference type="GO" id="GO:0016705">
    <property type="term" value="F:oxidoreductase activity, acting on paired donors, with incorporation or reduction of molecular oxygen"/>
    <property type="evidence" value="ECO:0007669"/>
    <property type="project" value="InterPro"/>
</dbReference>
<dbReference type="PANTHER" id="PTHR24014">
    <property type="entry name" value="2-OXOGLUTARATE AND IRON-DEPENDENT OXYGENASE DOMAIN-CONTAINING PROTEIN 2"/>
    <property type="match status" value="1"/>
</dbReference>
<dbReference type="Gene3D" id="2.60.120.620">
    <property type="entry name" value="q2cbj1_9rhob like domain"/>
    <property type="match status" value="1"/>
</dbReference>
<evidence type="ECO:0000313" key="11">
    <source>
        <dbReference type="EMBL" id="CAE4596472.1"/>
    </source>
</evidence>
<dbReference type="EMBL" id="HBNS01011460">
    <property type="protein sequence ID" value="CAE4596472.1"/>
    <property type="molecule type" value="Transcribed_RNA"/>
</dbReference>